<dbReference type="EMBL" id="BARU01017728">
    <property type="protein sequence ID" value="GAH61721.1"/>
    <property type="molecule type" value="Genomic_DNA"/>
</dbReference>
<name>X1GUX1_9ZZZZ</name>
<organism evidence="2">
    <name type="scientific">marine sediment metagenome</name>
    <dbReference type="NCBI Taxonomy" id="412755"/>
    <lineage>
        <taxon>unclassified sequences</taxon>
        <taxon>metagenomes</taxon>
        <taxon>ecological metagenomes</taxon>
    </lineage>
</organism>
<dbReference type="InterPro" id="IPR030392">
    <property type="entry name" value="S74_ICA"/>
</dbReference>
<feature type="domain" description="Peptidase S74" evidence="1">
    <location>
        <begin position="194"/>
        <end position="282"/>
    </location>
</feature>
<evidence type="ECO:0000313" key="2">
    <source>
        <dbReference type="EMBL" id="GAH61721.1"/>
    </source>
</evidence>
<feature type="non-terminal residue" evidence="2">
    <location>
        <position position="1"/>
    </location>
</feature>
<dbReference type="AlphaFoldDB" id="X1GUX1"/>
<feature type="non-terminal residue" evidence="2">
    <location>
        <position position="296"/>
    </location>
</feature>
<protein>
    <recommendedName>
        <fullName evidence="1">Peptidase S74 domain-containing protein</fullName>
    </recommendedName>
</protein>
<dbReference type="PROSITE" id="PS51688">
    <property type="entry name" value="ICA"/>
    <property type="match status" value="1"/>
</dbReference>
<proteinExistence type="predicted"/>
<accession>X1GUX1</accession>
<comment type="caution">
    <text evidence="2">The sequence shown here is derived from an EMBL/GenBank/DDBJ whole genome shotgun (WGS) entry which is preliminary data.</text>
</comment>
<evidence type="ECO:0000259" key="1">
    <source>
        <dbReference type="PROSITE" id="PS51688"/>
    </source>
</evidence>
<sequence length="296" mass="31332">RGGLYIQENSINDNAIWIRTQGDANRALRVDDWASAIGQYALFADNAGVVSSKSELSIDSDGDVGIGTTAPNVSGYSGTVLTVGKGEATLVSAVEIYGHRTGTDGSIGAELTFLNISAPGSGPDKRIAMIRGLRSGDDNSGGLAFYTRNGASWSTLTILHDGKVGIGTTLPGTYKLAVIGEICETTAGTSACASDIRLKENITVIDDAVGILMKLNPVEFIWKDSGEKSIGLIAQDIEEVYPEWIRDAGNGYITYNNPGFTFYLIKAIQEQQLEIEPAPISVSSFIVPSSAFNNVP</sequence>
<gene>
    <name evidence="2" type="ORF">S03H2_29379</name>
</gene>
<reference evidence="2" key="1">
    <citation type="journal article" date="2014" name="Front. Microbiol.">
        <title>High frequency of phylogenetically diverse reductive dehalogenase-homologous genes in deep subseafloor sedimentary metagenomes.</title>
        <authorList>
            <person name="Kawai M."/>
            <person name="Futagami T."/>
            <person name="Toyoda A."/>
            <person name="Takaki Y."/>
            <person name="Nishi S."/>
            <person name="Hori S."/>
            <person name="Arai W."/>
            <person name="Tsubouchi T."/>
            <person name="Morono Y."/>
            <person name="Uchiyama I."/>
            <person name="Ito T."/>
            <person name="Fujiyama A."/>
            <person name="Inagaki F."/>
            <person name="Takami H."/>
        </authorList>
    </citation>
    <scope>NUCLEOTIDE SEQUENCE</scope>
    <source>
        <strain evidence="2">Expedition CK06-06</strain>
    </source>
</reference>
<dbReference type="Pfam" id="PF13884">
    <property type="entry name" value="Peptidase_S74"/>
    <property type="match status" value="1"/>
</dbReference>